<comment type="caution">
    <text evidence="2">The sequence shown here is derived from an EMBL/GenBank/DDBJ whole genome shotgun (WGS) entry which is preliminary data.</text>
</comment>
<feature type="region of interest" description="Disordered" evidence="1">
    <location>
        <begin position="229"/>
        <end position="275"/>
    </location>
</feature>
<sequence length="275" mass="28797">MTALVIVLVLLAALGVAAVLATRRRQALQQSEEQEALRKVTRVADEDVTRFGEELQDLHIETLTTEIDPGMRQDYQRALDSYESAKELLAEARQPDDVKEVTRALEDGRYAMACVLARQEGVPLPQRRAPCFFNAAHGPSVQDVEWAPPGGVSREVPVCAADADRVAQGAEPDTRMVKDGNRMVPWYDGGPAYRPYADGYYGLAVMNGLFPAFFLGAMMSGGMAFGDTSGGDPSGGGDGGAGGGDGGDFGGDGGGDFGGGDFGGGDFGGGDFGGF</sequence>
<evidence type="ECO:0008006" key="4">
    <source>
        <dbReference type="Google" id="ProtNLM"/>
    </source>
</evidence>
<gene>
    <name evidence="2" type="ORF">RDV89_00460</name>
</gene>
<evidence type="ECO:0000256" key="1">
    <source>
        <dbReference type="SAM" id="MobiDB-lite"/>
    </source>
</evidence>
<accession>A0ABU3PQM4</accession>
<keyword evidence="3" id="KW-1185">Reference proteome</keyword>
<reference evidence="2 3" key="1">
    <citation type="submission" date="2023-08" db="EMBL/GenBank/DDBJ databases">
        <title>Nocardioides seae sp. nov., a bacterium isolated from a soil.</title>
        <authorList>
            <person name="Wang X."/>
        </authorList>
    </citation>
    <scope>NUCLEOTIDE SEQUENCE [LARGE SCALE GENOMIC DNA]</scope>
    <source>
        <strain evidence="2 3">YZH12</strain>
    </source>
</reference>
<dbReference type="EMBL" id="JAVYII010000001">
    <property type="protein sequence ID" value="MDT9591517.1"/>
    <property type="molecule type" value="Genomic_DNA"/>
</dbReference>
<dbReference type="RefSeq" id="WP_315730481.1">
    <property type="nucleotide sequence ID" value="NZ_JAVYII010000001.1"/>
</dbReference>
<name>A0ABU3PQM4_9ACTN</name>
<dbReference type="Proteomes" id="UP001268542">
    <property type="component" value="Unassembled WGS sequence"/>
</dbReference>
<evidence type="ECO:0000313" key="3">
    <source>
        <dbReference type="Proteomes" id="UP001268542"/>
    </source>
</evidence>
<proteinExistence type="predicted"/>
<organism evidence="2 3">
    <name type="scientific">Nocardioides imazamoxiresistens</name>
    <dbReference type="NCBI Taxonomy" id="3231893"/>
    <lineage>
        <taxon>Bacteria</taxon>
        <taxon>Bacillati</taxon>
        <taxon>Actinomycetota</taxon>
        <taxon>Actinomycetes</taxon>
        <taxon>Propionibacteriales</taxon>
        <taxon>Nocardioidaceae</taxon>
        <taxon>Nocardioides</taxon>
    </lineage>
</organism>
<protein>
    <recommendedName>
        <fullName evidence="4">DUF1542 domain-containing protein</fullName>
    </recommendedName>
</protein>
<evidence type="ECO:0000313" key="2">
    <source>
        <dbReference type="EMBL" id="MDT9591517.1"/>
    </source>
</evidence>